<evidence type="ECO:0000313" key="4">
    <source>
        <dbReference type="Proteomes" id="UP000289132"/>
    </source>
</evidence>
<name>A0AAD0VLN2_9BACT</name>
<dbReference type="AlphaFoldDB" id="A0AAD0VLN2"/>
<accession>A0AAD0VLN2</accession>
<evidence type="ECO:0000313" key="1">
    <source>
        <dbReference type="EMBL" id="AXK48468.1"/>
    </source>
</evidence>
<gene>
    <name evidence="1" type="ORF">ATR_0598</name>
    <name evidence="2" type="ORF">CRU87_07935</name>
</gene>
<dbReference type="RefSeq" id="WP_115428002.1">
    <property type="nucleotide sequence ID" value="NZ_CP031367.1"/>
</dbReference>
<organism evidence="1 3">
    <name type="scientific">Aliarcobacter trophiarum LMG 25534</name>
    <dbReference type="NCBI Taxonomy" id="1032241"/>
    <lineage>
        <taxon>Bacteria</taxon>
        <taxon>Pseudomonadati</taxon>
        <taxon>Campylobacterota</taxon>
        <taxon>Epsilonproteobacteria</taxon>
        <taxon>Campylobacterales</taxon>
        <taxon>Arcobacteraceae</taxon>
        <taxon>Aliarcobacter</taxon>
    </lineage>
</organism>
<evidence type="ECO:0000313" key="2">
    <source>
        <dbReference type="EMBL" id="RXJ90001.1"/>
    </source>
</evidence>
<keyword evidence="4" id="KW-1185">Reference proteome</keyword>
<proteinExistence type="predicted"/>
<dbReference type="KEGG" id="atp:ATR_0598"/>
<protein>
    <submittedName>
        <fullName evidence="1">Uncharacterized protein</fullName>
    </submittedName>
</protein>
<reference evidence="1 3" key="2">
    <citation type="submission" date="2018-07" db="EMBL/GenBank/DDBJ databases">
        <title>Complete genome of the Arcobacter trophiarum type strain LMG 25534.</title>
        <authorList>
            <person name="Miller W.G."/>
            <person name="Yee E."/>
        </authorList>
    </citation>
    <scope>NUCLEOTIDE SEQUENCE [LARGE SCALE GENOMIC DNA]</scope>
    <source>
        <strain evidence="1 3">LMG 25534</strain>
    </source>
</reference>
<dbReference type="Proteomes" id="UP000254504">
    <property type="component" value="Chromosome"/>
</dbReference>
<dbReference type="EMBL" id="CP031367">
    <property type="protein sequence ID" value="AXK48468.1"/>
    <property type="molecule type" value="Genomic_DNA"/>
</dbReference>
<dbReference type="EMBL" id="PDKD01000014">
    <property type="protein sequence ID" value="RXJ90001.1"/>
    <property type="molecule type" value="Genomic_DNA"/>
</dbReference>
<reference evidence="2 4" key="1">
    <citation type="submission" date="2017-10" db="EMBL/GenBank/DDBJ databases">
        <title>Genomics of the genus Arcobacter.</title>
        <authorList>
            <person name="Perez-Cataluna A."/>
            <person name="Figueras M.J."/>
        </authorList>
    </citation>
    <scope>NUCLEOTIDE SEQUENCE [LARGE SCALE GENOMIC DNA]</scope>
    <source>
        <strain evidence="2 4">LMG 25534</strain>
    </source>
</reference>
<dbReference type="Proteomes" id="UP000289132">
    <property type="component" value="Unassembled WGS sequence"/>
</dbReference>
<sequence>MSVKFRIFARTCDFCNKNLTNWDYRYKEKHYCRSCYEKYFISKKCIKCNKTKKIHKYSENHICKFCEVANLPCSRCDKKDFSIGKILKNGVVCKSCAKYYSKLKCCSNCNKEKINVSNRKLKDGHIKMLCTSCYNKTLPICSSCSYRREAHSYDDNKNAICKICYEQGFKECKTCNSLIPAGYGNICRNCNNLKTLNNKVNKLSKALSNYFKDSFISFSKWLLQKRDSNFASLKIQHYFKYFFMLDELALNLKRVPTYDEIVSNFTVATTREYLLVTSFLDEQNIININLEVKEKQANLDMINKYLDNFPKGSKNRILIEDYYKYLLEKLEQNKTTIRSIRLSLTPAIKFLEYCENFKNNRPSTFLLEGYLWLYSGQKAAITGFINFLRNEKKIDVSLINIKPFKFKKTSTSKTILKQRLLDLMRLPKIPQNKEQLYYRTLIGYLHDIKVPTNLFISINNIKSNEHNNKYILINKYKIYIE</sequence>
<evidence type="ECO:0000313" key="3">
    <source>
        <dbReference type="Proteomes" id="UP000254504"/>
    </source>
</evidence>